<dbReference type="GO" id="GO:0000981">
    <property type="term" value="F:DNA-binding transcription factor activity, RNA polymerase II-specific"/>
    <property type="evidence" value="ECO:0007669"/>
    <property type="project" value="InterPro"/>
</dbReference>
<sequence>MEPKQTVSEKFTCNICGKDCGNRKSQLRHIFYCRRVKAQGGVKSRKRSCVPCTKAKTQCDLRQRCSRCTTKNLSCVYEGPRILETNVPKPVAGKLLENGTNQVAGIPFVSSSSDVATSALMDVHETAISPYALQSSDINIQDILSLDLPGENWDVNFSDFLPEHTGFPSLGSAPYYIQSSPQLLQPEPSPISTNFHLRGGLPYYRMYNQPVPKAPIAFAPRKSPRSQFSLNRKHILCTLPTYPSMMLPSNSDIPPPFIHPHFNDRNSLSGALGVCASLVRWTSHKTEDNAVHIWRCIRMEINRLCAEYSIYNEEDAVAALQAMTVYFLLRLSEDNEEATSFDAPLIYTMIKVATHAINLANNISNDSIPSWKKWVLAESLRRTIIIIFFIDLFFDLASGIPDHQCDGNNLLRLALPCSRKLWRATTNEAWENEYLSTIRSNPLTYGHLINYQSRPEDHSLDEWLSQLDEFGTLVLAAATPASILAHLRAKNLNGFYYDKIRLELHGNLIIQN</sequence>
<keyword evidence="5" id="KW-0539">Nucleus</keyword>
<dbReference type="Proteomes" id="UP000001312">
    <property type="component" value="Unassembled WGS sequence"/>
</dbReference>
<evidence type="ECO:0000256" key="5">
    <source>
        <dbReference type="ARBA" id="ARBA00023242"/>
    </source>
</evidence>
<evidence type="ECO:0000256" key="3">
    <source>
        <dbReference type="ARBA" id="ARBA00023015"/>
    </source>
</evidence>
<dbReference type="OMA" id="AKTKCCY"/>
<keyword evidence="3" id="KW-0805">Transcription regulation</keyword>
<dbReference type="SUPFAM" id="SSF57701">
    <property type="entry name" value="Zn2/Cys6 DNA-binding domain"/>
    <property type="match status" value="1"/>
</dbReference>
<name>A7EBL1_SCLS1</name>
<evidence type="ECO:0000256" key="2">
    <source>
        <dbReference type="ARBA" id="ARBA00022833"/>
    </source>
</evidence>
<dbReference type="InterPro" id="IPR036864">
    <property type="entry name" value="Zn2-C6_fun-type_DNA-bd_sf"/>
</dbReference>
<dbReference type="SMART" id="SM00066">
    <property type="entry name" value="GAL4"/>
    <property type="match status" value="1"/>
</dbReference>
<feature type="domain" description="Zn(2)-C6 fungal-type" evidence="6">
    <location>
        <begin position="48"/>
        <end position="77"/>
    </location>
</feature>
<dbReference type="InterPro" id="IPR007219">
    <property type="entry name" value="XnlR_reg_dom"/>
</dbReference>
<dbReference type="HOGENOM" id="CLU_044368_2_0_1"/>
<dbReference type="GeneID" id="5492187"/>
<dbReference type="KEGG" id="ssl:SS1G_02697"/>
<keyword evidence="8" id="KW-1185">Reference proteome</keyword>
<dbReference type="GO" id="GO:0008270">
    <property type="term" value="F:zinc ion binding"/>
    <property type="evidence" value="ECO:0007669"/>
    <property type="project" value="InterPro"/>
</dbReference>
<proteinExistence type="predicted"/>
<protein>
    <recommendedName>
        <fullName evidence="6">Zn(2)-C6 fungal-type domain-containing protein</fullName>
    </recommendedName>
</protein>
<evidence type="ECO:0000259" key="6">
    <source>
        <dbReference type="PROSITE" id="PS50048"/>
    </source>
</evidence>
<dbReference type="Gene3D" id="4.10.240.10">
    <property type="entry name" value="Zn(2)-C6 fungal-type DNA-binding domain"/>
    <property type="match status" value="1"/>
</dbReference>
<dbReference type="GO" id="GO:0006351">
    <property type="term" value="P:DNA-templated transcription"/>
    <property type="evidence" value="ECO:0007669"/>
    <property type="project" value="InterPro"/>
</dbReference>
<dbReference type="Pfam" id="PF00172">
    <property type="entry name" value="Zn_clus"/>
    <property type="match status" value="1"/>
</dbReference>
<dbReference type="CDD" id="cd00067">
    <property type="entry name" value="GAL4"/>
    <property type="match status" value="1"/>
</dbReference>
<dbReference type="GO" id="GO:0003677">
    <property type="term" value="F:DNA binding"/>
    <property type="evidence" value="ECO:0007669"/>
    <property type="project" value="InterPro"/>
</dbReference>
<evidence type="ECO:0000256" key="4">
    <source>
        <dbReference type="ARBA" id="ARBA00023163"/>
    </source>
</evidence>
<dbReference type="Pfam" id="PF04082">
    <property type="entry name" value="Fungal_trans"/>
    <property type="match status" value="1"/>
</dbReference>
<organism evidence="7 8">
    <name type="scientific">Sclerotinia sclerotiorum (strain ATCC 18683 / 1980 / Ss-1)</name>
    <name type="common">White mold</name>
    <name type="synonym">Whetzelinia sclerotiorum</name>
    <dbReference type="NCBI Taxonomy" id="665079"/>
    <lineage>
        <taxon>Eukaryota</taxon>
        <taxon>Fungi</taxon>
        <taxon>Dikarya</taxon>
        <taxon>Ascomycota</taxon>
        <taxon>Pezizomycotina</taxon>
        <taxon>Leotiomycetes</taxon>
        <taxon>Helotiales</taxon>
        <taxon>Sclerotiniaceae</taxon>
        <taxon>Sclerotinia</taxon>
    </lineage>
</organism>
<dbReference type="RefSeq" id="XP_001596477.1">
    <property type="nucleotide sequence ID" value="XM_001596427.1"/>
</dbReference>
<reference evidence="8" key="1">
    <citation type="journal article" date="2011" name="PLoS Genet.">
        <title>Genomic analysis of the necrotrophic fungal pathogens Sclerotinia sclerotiorum and Botrytis cinerea.</title>
        <authorList>
            <person name="Amselem J."/>
            <person name="Cuomo C.A."/>
            <person name="van Kan J.A."/>
            <person name="Viaud M."/>
            <person name="Benito E.P."/>
            <person name="Couloux A."/>
            <person name="Coutinho P.M."/>
            <person name="de Vries R.P."/>
            <person name="Dyer P.S."/>
            <person name="Fillinger S."/>
            <person name="Fournier E."/>
            <person name="Gout L."/>
            <person name="Hahn M."/>
            <person name="Kohn L."/>
            <person name="Lapalu N."/>
            <person name="Plummer K.M."/>
            <person name="Pradier J.M."/>
            <person name="Quevillon E."/>
            <person name="Sharon A."/>
            <person name="Simon A."/>
            <person name="ten Have A."/>
            <person name="Tudzynski B."/>
            <person name="Tudzynski P."/>
            <person name="Wincker P."/>
            <person name="Andrew M."/>
            <person name="Anthouard V."/>
            <person name="Beever R.E."/>
            <person name="Beffa R."/>
            <person name="Benoit I."/>
            <person name="Bouzid O."/>
            <person name="Brault B."/>
            <person name="Chen Z."/>
            <person name="Choquer M."/>
            <person name="Collemare J."/>
            <person name="Cotton P."/>
            <person name="Danchin E.G."/>
            <person name="Da Silva C."/>
            <person name="Gautier A."/>
            <person name="Giraud C."/>
            <person name="Giraud T."/>
            <person name="Gonzalez C."/>
            <person name="Grossetete S."/>
            <person name="Guldener U."/>
            <person name="Henrissat B."/>
            <person name="Howlett B.J."/>
            <person name="Kodira C."/>
            <person name="Kretschmer M."/>
            <person name="Lappartient A."/>
            <person name="Leroch M."/>
            <person name="Levis C."/>
            <person name="Mauceli E."/>
            <person name="Neuveglise C."/>
            <person name="Oeser B."/>
            <person name="Pearson M."/>
            <person name="Poulain J."/>
            <person name="Poussereau N."/>
            <person name="Quesneville H."/>
            <person name="Rascle C."/>
            <person name="Schumacher J."/>
            <person name="Segurens B."/>
            <person name="Sexton A."/>
            <person name="Silva E."/>
            <person name="Sirven C."/>
            <person name="Soanes D.M."/>
            <person name="Talbot N.J."/>
            <person name="Templeton M."/>
            <person name="Yandava C."/>
            <person name="Yarden O."/>
            <person name="Zeng Q."/>
            <person name="Rollins J.A."/>
            <person name="Lebrun M.H."/>
            <person name="Dickman M."/>
        </authorList>
    </citation>
    <scope>NUCLEOTIDE SEQUENCE [LARGE SCALE GENOMIC DNA]</scope>
    <source>
        <strain evidence="8">ATCC 18683 / 1980 / Ss-1</strain>
    </source>
</reference>
<dbReference type="InParanoid" id="A7EBL1"/>
<evidence type="ECO:0000313" key="8">
    <source>
        <dbReference type="Proteomes" id="UP000001312"/>
    </source>
</evidence>
<dbReference type="eggNOG" id="ENOG502S073">
    <property type="taxonomic scope" value="Eukaryota"/>
</dbReference>
<dbReference type="PROSITE" id="PS00463">
    <property type="entry name" value="ZN2_CY6_FUNGAL_1"/>
    <property type="match status" value="1"/>
</dbReference>
<gene>
    <name evidence="7" type="ORF">SS1G_02697</name>
</gene>
<dbReference type="PANTHER" id="PTHR47660:SF3">
    <property type="entry name" value="FINGER DOMAIN PROTEIN, PUTATIVE (AFU_ORTHOLOGUE AFUA_4G03310)-RELATED"/>
    <property type="match status" value="1"/>
</dbReference>
<evidence type="ECO:0000256" key="1">
    <source>
        <dbReference type="ARBA" id="ARBA00022723"/>
    </source>
</evidence>
<evidence type="ECO:0000313" key="7">
    <source>
        <dbReference type="EMBL" id="EDN99839.1"/>
    </source>
</evidence>
<dbReference type="EMBL" id="CH476623">
    <property type="protein sequence ID" value="EDN99839.1"/>
    <property type="molecule type" value="Genomic_DNA"/>
</dbReference>
<dbReference type="PROSITE" id="PS50048">
    <property type="entry name" value="ZN2_CY6_FUNGAL_2"/>
    <property type="match status" value="1"/>
</dbReference>
<accession>A7EBL1</accession>
<keyword evidence="2" id="KW-0862">Zinc</keyword>
<dbReference type="PANTHER" id="PTHR47660">
    <property type="entry name" value="TRANSCRIPTION FACTOR WITH C2H2 AND ZN(2)-CYS(6) DNA BINDING DOMAIN (EUROFUNG)-RELATED-RELATED"/>
    <property type="match status" value="1"/>
</dbReference>
<keyword evidence="4" id="KW-0804">Transcription</keyword>
<dbReference type="InterPro" id="IPR001138">
    <property type="entry name" value="Zn2Cys6_DnaBD"/>
</dbReference>
<dbReference type="AlphaFoldDB" id="A7EBL1"/>
<keyword evidence="1" id="KW-0479">Metal-binding</keyword>